<evidence type="ECO:0000256" key="8">
    <source>
        <dbReference type="SAM" id="Phobius"/>
    </source>
</evidence>
<dbReference type="InterPro" id="IPR051711">
    <property type="entry name" value="Stress_Response_Reg"/>
</dbReference>
<gene>
    <name evidence="10" type="ORF">PFICI_08546</name>
</gene>
<dbReference type="CDD" id="cd00067">
    <property type="entry name" value="GAL4"/>
    <property type="match status" value="1"/>
</dbReference>
<dbReference type="PANTHER" id="PTHR47540:SF3">
    <property type="entry name" value="ZN(II)2CYS6 TRANSCRIPTION FACTOR (EUROFUNG)"/>
    <property type="match status" value="1"/>
</dbReference>
<feature type="compositionally biased region" description="Basic residues" evidence="7">
    <location>
        <begin position="30"/>
        <end position="39"/>
    </location>
</feature>
<protein>
    <recommendedName>
        <fullName evidence="9">Zn(2)-C6 fungal-type domain-containing protein</fullName>
    </recommendedName>
</protein>
<dbReference type="GO" id="GO:0045944">
    <property type="term" value="P:positive regulation of transcription by RNA polymerase II"/>
    <property type="evidence" value="ECO:0007669"/>
    <property type="project" value="TreeGrafter"/>
</dbReference>
<dbReference type="Gene3D" id="4.10.240.10">
    <property type="entry name" value="Zn(2)-C6 fungal-type DNA-binding domain"/>
    <property type="match status" value="1"/>
</dbReference>
<evidence type="ECO:0000256" key="2">
    <source>
        <dbReference type="ARBA" id="ARBA00022723"/>
    </source>
</evidence>
<reference evidence="11" key="1">
    <citation type="journal article" date="2015" name="BMC Genomics">
        <title>Genomic and transcriptomic analysis of the endophytic fungus Pestalotiopsis fici reveals its lifestyle and high potential for synthesis of natural products.</title>
        <authorList>
            <person name="Wang X."/>
            <person name="Zhang X."/>
            <person name="Liu L."/>
            <person name="Xiang M."/>
            <person name="Wang W."/>
            <person name="Sun X."/>
            <person name="Che Y."/>
            <person name="Guo L."/>
            <person name="Liu G."/>
            <person name="Guo L."/>
            <person name="Wang C."/>
            <person name="Yin W.B."/>
            <person name="Stadler M."/>
            <person name="Zhang X."/>
            <person name="Liu X."/>
        </authorList>
    </citation>
    <scope>NUCLEOTIDE SEQUENCE [LARGE SCALE GENOMIC DNA]</scope>
    <source>
        <strain evidence="11">W106-1 / CGMCC3.15140</strain>
    </source>
</reference>
<dbReference type="InterPro" id="IPR036864">
    <property type="entry name" value="Zn2-C6_fun-type_DNA-bd_sf"/>
</dbReference>
<evidence type="ECO:0000256" key="6">
    <source>
        <dbReference type="ARBA" id="ARBA00023242"/>
    </source>
</evidence>
<dbReference type="STRING" id="1229662.W3WXV7"/>
<dbReference type="SUPFAM" id="SSF57701">
    <property type="entry name" value="Zn2/Cys6 DNA-binding domain"/>
    <property type="match status" value="1"/>
</dbReference>
<dbReference type="PROSITE" id="PS50048">
    <property type="entry name" value="ZN2_CY6_FUNGAL_2"/>
    <property type="match status" value="1"/>
</dbReference>
<feature type="domain" description="Zn(2)-C6 fungal-type" evidence="9">
    <location>
        <begin position="46"/>
        <end position="75"/>
    </location>
</feature>
<feature type="transmembrane region" description="Helical" evidence="8">
    <location>
        <begin position="589"/>
        <end position="609"/>
    </location>
</feature>
<keyword evidence="8" id="KW-0812">Transmembrane</keyword>
<dbReference type="PROSITE" id="PS00463">
    <property type="entry name" value="ZN2_CY6_FUNGAL_1"/>
    <property type="match status" value="1"/>
</dbReference>
<dbReference type="GO" id="GO:0008270">
    <property type="term" value="F:zinc ion binding"/>
    <property type="evidence" value="ECO:0007669"/>
    <property type="project" value="InterPro"/>
</dbReference>
<evidence type="ECO:0000256" key="5">
    <source>
        <dbReference type="ARBA" id="ARBA00023163"/>
    </source>
</evidence>
<keyword evidence="8" id="KW-0472">Membrane</keyword>
<dbReference type="OMA" id="FAIAQEH"/>
<feature type="region of interest" description="Disordered" evidence="7">
    <location>
        <begin position="81"/>
        <end position="149"/>
    </location>
</feature>
<dbReference type="GeneID" id="19273559"/>
<dbReference type="Pfam" id="PF00172">
    <property type="entry name" value="Zn_clus"/>
    <property type="match status" value="1"/>
</dbReference>
<dbReference type="InterPro" id="IPR001138">
    <property type="entry name" value="Zn2Cys6_DnaBD"/>
</dbReference>
<keyword evidence="11" id="KW-1185">Reference proteome</keyword>
<dbReference type="SMART" id="SM00906">
    <property type="entry name" value="Fungal_trans"/>
    <property type="match status" value="1"/>
</dbReference>
<dbReference type="CDD" id="cd12148">
    <property type="entry name" value="fungal_TF_MHR"/>
    <property type="match status" value="1"/>
</dbReference>
<dbReference type="GO" id="GO:0000981">
    <property type="term" value="F:DNA-binding transcription factor activity, RNA polymerase II-specific"/>
    <property type="evidence" value="ECO:0007669"/>
    <property type="project" value="InterPro"/>
</dbReference>
<name>W3WXV7_PESFW</name>
<keyword evidence="4" id="KW-0238">DNA-binding</keyword>
<evidence type="ECO:0000259" key="9">
    <source>
        <dbReference type="PROSITE" id="PS50048"/>
    </source>
</evidence>
<dbReference type="InParanoid" id="W3WXV7"/>
<feature type="region of interest" description="Disordered" evidence="7">
    <location>
        <begin position="1"/>
        <end position="45"/>
    </location>
</feature>
<dbReference type="RefSeq" id="XP_007835318.1">
    <property type="nucleotide sequence ID" value="XM_007837127.1"/>
</dbReference>
<organism evidence="10 11">
    <name type="scientific">Pestalotiopsis fici (strain W106-1 / CGMCC3.15140)</name>
    <dbReference type="NCBI Taxonomy" id="1229662"/>
    <lineage>
        <taxon>Eukaryota</taxon>
        <taxon>Fungi</taxon>
        <taxon>Dikarya</taxon>
        <taxon>Ascomycota</taxon>
        <taxon>Pezizomycotina</taxon>
        <taxon>Sordariomycetes</taxon>
        <taxon>Xylariomycetidae</taxon>
        <taxon>Amphisphaeriales</taxon>
        <taxon>Sporocadaceae</taxon>
        <taxon>Pestalotiopsis</taxon>
    </lineage>
</organism>
<evidence type="ECO:0000313" key="11">
    <source>
        <dbReference type="Proteomes" id="UP000030651"/>
    </source>
</evidence>
<feature type="compositionally biased region" description="Basic and acidic residues" evidence="7">
    <location>
        <begin position="84"/>
        <end position="94"/>
    </location>
</feature>
<keyword evidence="3" id="KW-0805">Transcription regulation</keyword>
<dbReference type="HOGENOM" id="CLU_009239_0_1_1"/>
<accession>W3WXV7</accession>
<dbReference type="SMART" id="SM00066">
    <property type="entry name" value="GAL4"/>
    <property type="match status" value="1"/>
</dbReference>
<feature type="compositionally biased region" description="Polar residues" evidence="7">
    <location>
        <begin position="163"/>
        <end position="182"/>
    </location>
</feature>
<keyword evidence="6" id="KW-0539">Nucleus</keyword>
<evidence type="ECO:0000256" key="3">
    <source>
        <dbReference type="ARBA" id="ARBA00023015"/>
    </source>
</evidence>
<evidence type="ECO:0000313" key="10">
    <source>
        <dbReference type="EMBL" id="ETS78693.1"/>
    </source>
</evidence>
<dbReference type="InterPro" id="IPR007219">
    <property type="entry name" value="XnlR_reg_dom"/>
</dbReference>
<dbReference type="EMBL" id="KI912114">
    <property type="protein sequence ID" value="ETS78693.1"/>
    <property type="molecule type" value="Genomic_DNA"/>
</dbReference>
<dbReference type="GO" id="GO:0006351">
    <property type="term" value="P:DNA-templated transcription"/>
    <property type="evidence" value="ECO:0007669"/>
    <property type="project" value="InterPro"/>
</dbReference>
<dbReference type="GO" id="GO:0043565">
    <property type="term" value="F:sequence-specific DNA binding"/>
    <property type="evidence" value="ECO:0007669"/>
    <property type="project" value="TreeGrafter"/>
</dbReference>
<feature type="region of interest" description="Disordered" evidence="7">
    <location>
        <begin position="161"/>
        <end position="182"/>
    </location>
</feature>
<sequence>MDLDHHVDDLADGGLSGASPRPQLPPSTNRRFRRKKQRDRVRVTRACDRCKRRKVKCDGYQPCNQCSLPGLGCTYEATYSRGHRGSDPKLRNRSDPSSLPLHSPTRVQKEQSLASPARRPMKAGPPGDNDHSDDPNDDLPYEVSESAESLSVDMVDESIPIDMSSQPAPVSSKTSPEPSQTDLQGHYVGPASGVSFLLRVQKKLHQTISFPSNCSIFTFGDAPLPQHDPSFCLLIPRDEAEKLLECYFGVAVPTHRFLHRPTVASWLEEFYQTRGTMRNQDDAAGRRAVLLMVFAQAQTHMPHPDTPPDLRLMKQNSARCFLAADHQLSEETGRVRLTSVQARLAQCFWLLSQSRINHCWTLFGTMSHLAYAIGLNRDRKVDSALGMNLVEVECRRRTFWCAYSLDNYLSAALGRPRTFHDHDIDQELPSPYDDEEIFPDRIVQSHSRGQSIMLCPVAHVKLSQIVSTILWDLYSIHPATKTQRAALITKSSKALKEWRAGLAHFLDDQNVNAALLIPIYQRQRNVLNLAYWHAVILTHRPVLLRNFPHLQEPRNANRSHSSIRECLAAAMSIVKTVDALVGAGQMLKAYWFTIYFAFSAVVILYVYVFQQKLSPAASYEEYLEAAIRCHDNIARVAENNTLTQRYSLVLDQLRIEVLSRIRGQSGSNAASASMPEAPLTALSQALSQSSTALGESEPTTIPDALSAFSSNGFAEDLADSNASSASPLGNEIDWNQFDSMV</sequence>
<evidence type="ECO:0000256" key="7">
    <source>
        <dbReference type="SAM" id="MobiDB-lite"/>
    </source>
</evidence>
<dbReference type="eggNOG" id="ENOG502S0TA">
    <property type="taxonomic scope" value="Eukaryota"/>
</dbReference>
<dbReference type="PANTHER" id="PTHR47540">
    <property type="entry name" value="THIAMINE REPRESSIBLE GENES REGULATORY PROTEIN THI5"/>
    <property type="match status" value="1"/>
</dbReference>
<evidence type="ECO:0000256" key="1">
    <source>
        <dbReference type="ARBA" id="ARBA00004123"/>
    </source>
</evidence>
<dbReference type="KEGG" id="pfy:PFICI_08546"/>
<keyword evidence="8" id="KW-1133">Transmembrane helix</keyword>
<dbReference type="Proteomes" id="UP000030651">
    <property type="component" value="Unassembled WGS sequence"/>
</dbReference>
<dbReference type="GO" id="GO:0005634">
    <property type="term" value="C:nucleus"/>
    <property type="evidence" value="ECO:0007669"/>
    <property type="project" value="UniProtKB-SubCell"/>
</dbReference>
<dbReference type="OrthoDB" id="2579025at2759"/>
<evidence type="ECO:0000256" key="4">
    <source>
        <dbReference type="ARBA" id="ARBA00023125"/>
    </source>
</evidence>
<keyword evidence="5" id="KW-0804">Transcription</keyword>
<proteinExistence type="predicted"/>
<dbReference type="AlphaFoldDB" id="W3WXV7"/>
<comment type="subcellular location">
    <subcellularLocation>
        <location evidence="1">Nucleus</location>
    </subcellularLocation>
</comment>
<keyword evidence="2" id="KW-0479">Metal-binding</keyword>
<dbReference type="Pfam" id="PF04082">
    <property type="entry name" value="Fungal_trans"/>
    <property type="match status" value="1"/>
</dbReference>